<dbReference type="AlphaFoldDB" id="A0A9X3WJF5"/>
<evidence type="ECO:0000256" key="1">
    <source>
        <dbReference type="SAM" id="Phobius"/>
    </source>
</evidence>
<dbReference type="Proteomes" id="UP001145072">
    <property type="component" value="Unassembled WGS sequence"/>
</dbReference>
<proteinExistence type="predicted"/>
<reference evidence="2" key="1">
    <citation type="submission" date="2022-06" db="EMBL/GenBank/DDBJ databases">
        <title>Aquibacillus sp. a new bacterium isolated from soil saline samples.</title>
        <authorList>
            <person name="Galisteo C."/>
            <person name="De La Haba R."/>
            <person name="Sanchez-Porro C."/>
            <person name="Ventosa A."/>
        </authorList>
    </citation>
    <scope>NUCLEOTIDE SEQUENCE</scope>
    <source>
        <strain evidence="2">JCM 12387</strain>
    </source>
</reference>
<evidence type="ECO:0000313" key="3">
    <source>
        <dbReference type="Proteomes" id="UP001145072"/>
    </source>
</evidence>
<keyword evidence="1" id="KW-1133">Transmembrane helix</keyword>
<feature type="transmembrane region" description="Helical" evidence="1">
    <location>
        <begin position="29"/>
        <end position="48"/>
    </location>
</feature>
<accession>A0A9X3WJF5</accession>
<keyword evidence="3" id="KW-1185">Reference proteome</keyword>
<dbReference type="EMBL" id="JAMQJZ010000004">
    <property type="protein sequence ID" value="MDC3420028.1"/>
    <property type="molecule type" value="Genomic_DNA"/>
</dbReference>
<comment type="caution">
    <text evidence="2">The sequence shown here is derived from an EMBL/GenBank/DDBJ whole genome shotgun (WGS) entry which is preliminary data.</text>
</comment>
<sequence length="175" mass="20981">MGVFYSLFYLVLVIIWGDWRNWRKYYPTILFFITGDILYQWLFVDFYPMWKFQPYGIDDEIGVTHTQISLSIMIIKYPAIMLVYLYQFPKTFGKQFGYICLWTFIIAFNEWITLQLGGIVYDHGWTFSWSVLFSFVMLVILRIHHSKPLVAIAISIGFMLFLFYSFDVPTDIVFR</sequence>
<feature type="transmembrane region" description="Helical" evidence="1">
    <location>
        <begin position="98"/>
        <end position="117"/>
    </location>
</feature>
<feature type="transmembrane region" description="Helical" evidence="1">
    <location>
        <begin position="68"/>
        <end position="86"/>
    </location>
</feature>
<dbReference type="InterPro" id="IPR048147">
    <property type="entry name" value="CBO0543-like"/>
</dbReference>
<name>A0A9X3WJF5_9BACI</name>
<keyword evidence="1" id="KW-0472">Membrane</keyword>
<organism evidence="2 3">
    <name type="scientific">Aquibacillus koreensis</name>
    <dbReference type="NCBI Taxonomy" id="279446"/>
    <lineage>
        <taxon>Bacteria</taxon>
        <taxon>Bacillati</taxon>
        <taxon>Bacillota</taxon>
        <taxon>Bacilli</taxon>
        <taxon>Bacillales</taxon>
        <taxon>Bacillaceae</taxon>
        <taxon>Aquibacillus</taxon>
    </lineage>
</organism>
<dbReference type="RefSeq" id="WP_259868586.1">
    <property type="nucleotide sequence ID" value="NZ_JAMQJZ010000004.1"/>
</dbReference>
<gene>
    <name evidence="2" type="ORF">NC661_06565</name>
</gene>
<protein>
    <submittedName>
        <fullName evidence="2">Uncharacterized protein</fullName>
    </submittedName>
</protein>
<feature type="transmembrane region" description="Helical" evidence="1">
    <location>
        <begin position="123"/>
        <end position="141"/>
    </location>
</feature>
<evidence type="ECO:0000313" key="2">
    <source>
        <dbReference type="EMBL" id="MDC3420028.1"/>
    </source>
</evidence>
<keyword evidence="1" id="KW-0812">Transmembrane</keyword>
<feature type="transmembrane region" description="Helical" evidence="1">
    <location>
        <begin position="148"/>
        <end position="166"/>
    </location>
</feature>
<dbReference type="NCBIfam" id="NF041644">
    <property type="entry name" value="CBO0543_fam"/>
    <property type="match status" value="1"/>
</dbReference>